<reference evidence="4" key="1">
    <citation type="submission" date="2016-02" db="EMBL/GenBank/DDBJ databases">
        <title>Comparative genomics of biotechnologically important yeasts.</title>
        <authorList>
            <consortium name="DOE Joint Genome Institute"/>
            <person name="Riley R."/>
            <person name="Haridas S."/>
            <person name="Wolfe K.H."/>
            <person name="Lopes M.R."/>
            <person name="Hittinger C.T."/>
            <person name="Goker M."/>
            <person name="Salamov A."/>
            <person name="Wisecaver J."/>
            <person name="Long T.M."/>
            <person name="Aerts A.L."/>
            <person name="Barry K."/>
            <person name="Choi C."/>
            <person name="Clum A."/>
            <person name="Coughlan A.Y."/>
            <person name="Deshpande S."/>
            <person name="Douglass A.P."/>
            <person name="Hanson S.J."/>
            <person name="Klenk H.-P."/>
            <person name="Labutti K."/>
            <person name="Lapidus A."/>
            <person name="Lindquist E."/>
            <person name="Lipzen A."/>
            <person name="Meier-Kolthoff J.P."/>
            <person name="Ohm R.A."/>
            <person name="Otillar R.P."/>
            <person name="Pangilinan J."/>
            <person name="Peng Y."/>
            <person name="Rokas A."/>
            <person name="Rosa C.A."/>
            <person name="Scheuner C."/>
            <person name="Sibirny A.A."/>
            <person name="Slot J.C."/>
            <person name="Stielow J.B."/>
            <person name="Sun H."/>
            <person name="Kurtzman C.P."/>
            <person name="Blackwell M."/>
            <person name="Jeffries T.W."/>
            <person name="Grigoriev I.V."/>
        </authorList>
    </citation>
    <scope>NUCLEOTIDE SEQUENCE [LARGE SCALE GENOMIC DNA]</scope>
    <source>
        <strain evidence="4">NRRL Y-17796</strain>
    </source>
</reference>
<feature type="compositionally biased region" description="Basic and acidic residues" evidence="1">
    <location>
        <begin position="383"/>
        <end position="392"/>
    </location>
</feature>
<dbReference type="Pfam" id="PF00168">
    <property type="entry name" value="C2"/>
    <property type="match status" value="1"/>
</dbReference>
<dbReference type="InterPro" id="IPR000008">
    <property type="entry name" value="C2_dom"/>
</dbReference>
<proteinExistence type="predicted"/>
<dbReference type="InterPro" id="IPR035892">
    <property type="entry name" value="C2_domain_sf"/>
</dbReference>
<gene>
    <name evidence="3" type="ORF">CANCADRAFT_42625</name>
</gene>
<name>A0A1E4TJR6_9ASCO</name>
<dbReference type="EMBL" id="KV453841">
    <property type="protein sequence ID" value="ODV92005.1"/>
    <property type="molecule type" value="Genomic_DNA"/>
</dbReference>
<feature type="region of interest" description="Disordered" evidence="1">
    <location>
        <begin position="344"/>
        <end position="401"/>
    </location>
</feature>
<feature type="region of interest" description="Disordered" evidence="1">
    <location>
        <begin position="141"/>
        <end position="269"/>
    </location>
</feature>
<feature type="compositionally biased region" description="Pro residues" evidence="1">
    <location>
        <begin position="224"/>
        <end position="234"/>
    </location>
</feature>
<protein>
    <recommendedName>
        <fullName evidence="2">C2 domain-containing protein</fullName>
    </recommendedName>
</protein>
<dbReference type="InterPro" id="IPR052981">
    <property type="entry name" value="Ingression_C2_domain"/>
</dbReference>
<feature type="compositionally biased region" description="Low complexity" evidence="1">
    <location>
        <begin position="157"/>
        <end position="186"/>
    </location>
</feature>
<sequence>MDEPISLGTLVVVIMHGKHLNNVRSLGKQSPYCVARVANIAHNTPVDTNAGQTPRWNHEMRFNIQATVDHRSLKLSVFDQQSSKIVLIGDADIDLEPAFASNPKVGYDGHHKIFNRSRYAGDIFIEMTYYKAKPTVPQRIPHSPSASILNHTIKNTSPSSSPLPAVSRSSFESLRPLPSLPPTTLRTHSRSPSSSRLFPTTSSERPISFPELQRPRSPIRTDRPPSPLHGPRPPSTFQMPPLPSELEISPNASMSASPSSAKSTVKRKPVGAGVDTYAASETSVSGDSGKAAATNNNPTVYIPYSADSLGNIKLPKPVSNPDKFTEIAPMPSDLFGYQPKGHDDLVDPGTGGYQGNQTWSSTDGRTSHSTSPRRPPKIPLGMKPEEYFESEIRPSYGKIDL</sequence>
<feature type="compositionally biased region" description="Polar residues" evidence="1">
    <location>
        <begin position="144"/>
        <end position="156"/>
    </location>
</feature>
<feature type="compositionally biased region" description="Polar residues" evidence="1">
    <location>
        <begin position="355"/>
        <end position="372"/>
    </location>
</feature>
<organism evidence="3 4">
    <name type="scientific">Tortispora caseinolytica NRRL Y-17796</name>
    <dbReference type="NCBI Taxonomy" id="767744"/>
    <lineage>
        <taxon>Eukaryota</taxon>
        <taxon>Fungi</taxon>
        <taxon>Dikarya</taxon>
        <taxon>Ascomycota</taxon>
        <taxon>Saccharomycotina</taxon>
        <taxon>Trigonopsidomycetes</taxon>
        <taxon>Trigonopsidales</taxon>
        <taxon>Trigonopsidaceae</taxon>
        <taxon>Tortispora</taxon>
    </lineage>
</organism>
<evidence type="ECO:0000259" key="2">
    <source>
        <dbReference type="PROSITE" id="PS50004"/>
    </source>
</evidence>
<dbReference type="Gene3D" id="2.60.40.150">
    <property type="entry name" value="C2 domain"/>
    <property type="match status" value="1"/>
</dbReference>
<dbReference type="AlphaFoldDB" id="A0A1E4TJR6"/>
<evidence type="ECO:0000256" key="1">
    <source>
        <dbReference type="SAM" id="MobiDB-lite"/>
    </source>
</evidence>
<dbReference type="PANTHER" id="PTHR47052">
    <property type="entry name" value="CONSERVED SERINE PROLINE-RICH PROTEIN (AFU_ORTHOLOGUE AFUA_2G01790)"/>
    <property type="match status" value="1"/>
</dbReference>
<dbReference type="PANTHER" id="PTHR47052:SF3">
    <property type="entry name" value="INGRESSION PROTEIN 1"/>
    <property type="match status" value="1"/>
</dbReference>
<feature type="compositionally biased region" description="Low complexity" evidence="1">
    <location>
        <begin position="249"/>
        <end position="263"/>
    </location>
</feature>
<evidence type="ECO:0000313" key="4">
    <source>
        <dbReference type="Proteomes" id="UP000095023"/>
    </source>
</evidence>
<dbReference type="Proteomes" id="UP000095023">
    <property type="component" value="Unassembled WGS sequence"/>
</dbReference>
<accession>A0A1E4TJR6</accession>
<dbReference type="OrthoDB" id="270970at2759"/>
<dbReference type="PROSITE" id="PS50004">
    <property type="entry name" value="C2"/>
    <property type="match status" value="1"/>
</dbReference>
<keyword evidence="4" id="KW-1185">Reference proteome</keyword>
<evidence type="ECO:0000313" key="3">
    <source>
        <dbReference type="EMBL" id="ODV92005.1"/>
    </source>
</evidence>
<feature type="domain" description="C2" evidence="2">
    <location>
        <begin position="1"/>
        <end position="108"/>
    </location>
</feature>
<feature type="compositionally biased region" description="Polar residues" evidence="1">
    <location>
        <begin position="190"/>
        <end position="205"/>
    </location>
</feature>
<dbReference type="SMART" id="SM00239">
    <property type="entry name" value="C2"/>
    <property type="match status" value="1"/>
</dbReference>
<dbReference type="SUPFAM" id="SSF49562">
    <property type="entry name" value="C2 domain (Calcium/lipid-binding domain, CaLB)"/>
    <property type="match status" value="1"/>
</dbReference>